<proteinExistence type="predicted"/>
<evidence type="ECO:0000256" key="1">
    <source>
        <dbReference type="ARBA" id="ARBA00022729"/>
    </source>
</evidence>
<accession>A0A316UDT1</accession>
<dbReference type="CDD" id="cd22191">
    <property type="entry name" value="DPBB_RlpA_EXP_N-like"/>
    <property type="match status" value="1"/>
</dbReference>
<dbReference type="Proteomes" id="UP000245942">
    <property type="component" value="Unassembled WGS sequence"/>
</dbReference>
<feature type="chain" id="PRO_5016400007" evidence="2">
    <location>
        <begin position="20"/>
        <end position="126"/>
    </location>
</feature>
<feature type="signal peptide" evidence="2">
    <location>
        <begin position="1"/>
        <end position="19"/>
    </location>
</feature>
<dbReference type="InterPro" id="IPR001153">
    <property type="entry name" value="Barwin_dom"/>
</dbReference>
<dbReference type="GO" id="GO:0042742">
    <property type="term" value="P:defense response to bacterium"/>
    <property type="evidence" value="ECO:0007669"/>
    <property type="project" value="InterPro"/>
</dbReference>
<sequence>MYAFKLASFAALFSAMAAAAPAPAAEKRTTGTATYFAAGLGACGWESSGSDWIVALTPSMYDNGSNCGKTVKVTNQNTGTTHKATVVDECPSCESTGSLDMSEGFFKALGGTTEEGVFPISWEFSS</sequence>
<dbReference type="InterPro" id="IPR036908">
    <property type="entry name" value="RlpA-like_sf"/>
</dbReference>
<evidence type="ECO:0000313" key="5">
    <source>
        <dbReference type="Proteomes" id="UP000245942"/>
    </source>
</evidence>
<dbReference type="Pfam" id="PF00967">
    <property type="entry name" value="Barwin"/>
    <property type="match status" value="1"/>
</dbReference>
<dbReference type="GeneID" id="37015803"/>
<dbReference type="STRING" id="1684307.A0A316UDT1"/>
<dbReference type="InterPro" id="IPR051477">
    <property type="entry name" value="Expansin_CellWall"/>
</dbReference>
<evidence type="ECO:0000256" key="2">
    <source>
        <dbReference type="SAM" id="SignalP"/>
    </source>
</evidence>
<evidence type="ECO:0000313" key="4">
    <source>
        <dbReference type="EMBL" id="PWN23048.1"/>
    </source>
</evidence>
<feature type="domain" description="Barwin" evidence="3">
    <location>
        <begin position="52"/>
        <end position="110"/>
    </location>
</feature>
<dbReference type="EMBL" id="KZ819322">
    <property type="protein sequence ID" value="PWN23048.1"/>
    <property type="molecule type" value="Genomic_DNA"/>
</dbReference>
<dbReference type="GO" id="GO:0050832">
    <property type="term" value="P:defense response to fungus"/>
    <property type="evidence" value="ECO:0007669"/>
    <property type="project" value="InterPro"/>
</dbReference>
<keyword evidence="1 2" id="KW-0732">Signal</keyword>
<keyword evidence="5" id="KW-1185">Reference proteome</keyword>
<dbReference type="AlphaFoldDB" id="A0A316UDT1"/>
<dbReference type="RefSeq" id="XP_025350208.1">
    <property type="nucleotide sequence ID" value="XM_025494069.1"/>
</dbReference>
<dbReference type="OrthoDB" id="623670at2759"/>
<dbReference type="SUPFAM" id="SSF50685">
    <property type="entry name" value="Barwin-like endoglucanases"/>
    <property type="match status" value="1"/>
</dbReference>
<gene>
    <name evidence="4" type="ORF">BCV69DRAFT_297007</name>
</gene>
<dbReference type="Gene3D" id="2.40.40.10">
    <property type="entry name" value="RlpA-like domain"/>
    <property type="match status" value="1"/>
</dbReference>
<organism evidence="4 5">
    <name type="scientific">Pseudomicrostroma glucosiphilum</name>
    <dbReference type="NCBI Taxonomy" id="1684307"/>
    <lineage>
        <taxon>Eukaryota</taxon>
        <taxon>Fungi</taxon>
        <taxon>Dikarya</taxon>
        <taxon>Basidiomycota</taxon>
        <taxon>Ustilaginomycotina</taxon>
        <taxon>Exobasidiomycetes</taxon>
        <taxon>Microstromatales</taxon>
        <taxon>Microstromatales incertae sedis</taxon>
        <taxon>Pseudomicrostroma</taxon>
    </lineage>
</organism>
<protein>
    <submittedName>
        <fullName evidence="4">Barwin-like endoglucanase</fullName>
    </submittedName>
</protein>
<reference evidence="4 5" key="1">
    <citation type="journal article" date="2018" name="Mol. Biol. Evol.">
        <title>Broad Genomic Sampling Reveals a Smut Pathogenic Ancestry of the Fungal Clade Ustilaginomycotina.</title>
        <authorList>
            <person name="Kijpornyongpan T."/>
            <person name="Mondo S.J."/>
            <person name="Barry K."/>
            <person name="Sandor L."/>
            <person name="Lee J."/>
            <person name="Lipzen A."/>
            <person name="Pangilinan J."/>
            <person name="LaButti K."/>
            <person name="Hainaut M."/>
            <person name="Henrissat B."/>
            <person name="Grigoriev I.V."/>
            <person name="Spatafora J.W."/>
            <person name="Aime M.C."/>
        </authorList>
    </citation>
    <scope>NUCLEOTIDE SEQUENCE [LARGE SCALE GENOMIC DNA]</scope>
    <source>
        <strain evidence="4 5">MCA 4718</strain>
    </source>
</reference>
<dbReference type="PANTHER" id="PTHR31836:SF25">
    <property type="entry name" value="RLPA-LIKE PROTEIN DOUBLE-PSI BETA-BARREL DOMAIN-CONTAINING PROTEIN"/>
    <property type="match status" value="1"/>
</dbReference>
<evidence type="ECO:0000259" key="3">
    <source>
        <dbReference type="Pfam" id="PF00967"/>
    </source>
</evidence>
<dbReference type="PANTHER" id="PTHR31836">
    <property type="match status" value="1"/>
</dbReference>
<name>A0A316UDT1_9BASI</name>